<evidence type="ECO:0000256" key="2">
    <source>
        <dbReference type="ARBA" id="ARBA00005811"/>
    </source>
</evidence>
<accession>A0A1J0WJS5</accession>
<reference evidence="8 9" key="1">
    <citation type="submission" date="2016-11" db="EMBL/GenBank/DDBJ databases">
        <title>Complete genome sequence of Sulfitobacter sp. AM1-D1, a toxic bacteria associated with marine dinoflagellate Alexandrium minutum in East China Sea.</title>
        <authorList>
            <person name="Yang Q."/>
            <person name="Zhang X."/>
            <person name="Tian X."/>
        </authorList>
    </citation>
    <scope>NUCLEOTIDE SEQUENCE [LARGE SCALE GENOMIC DNA]</scope>
    <source>
        <strain evidence="8 9">AM1-D1</strain>
    </source>
</reference>
<dbReference type="OrthoDB" id="7727005at2"/>
<keyword evidence="7" id="KW-0813">Transport</keyword>
<evidence type="ECO:0000256" key="5">
    <source>
        <dbReference type="ARBA" id="ARBA00022989"/>
    </source>
</evidence>
<keyword evidence="6" id="KW-0472">Membrane</keyword>
<evidence type="ECO:0000313" key="9">
    <source>
        <dbReference type="Proteomes" id="UP000181897"/>
    </source>
</evidence>
<evidence type="ECO:0000256" key="4">
    <source>
        <dbReference type="ARBA" id="ARBA00022692"/>
    </source>
</evidence>
<comment type="similarity">
    <text evidence="2 7">Belongs to the ExbD/TolR family.</text>
</comment>
<dbReference type="Pfam" id="PF02472">
    <property type="entry name" value="ExbD"/>
    <property type="match status" value="1"/>
</dbReference>
<dbReference type="KEGG" id="suam:BOO69_14895"/>
<name>A0A1J0WJS5_9RHOB</name>
<keyword evidence="3" id="KW-1003">Cell membrane</keyword>
<dbReference type="Proteomes" id="UP000181897">
    <property type="component" value="Chromosome"/>
</dbReference>
<keyword evidence="4 7" id="KW-0812">Transmembrane</keyword>
<evidence type="ECO:0000256" key="3">
    <source>
        <dbReference type="ARBA" id="ARBA00022475"/>
    </source>
</evidence>
<evidence type="ECO:0000313" key="8">
    <source>
        <dbReference type="EMBL" id="APE44555.1"/>
    </source>
</evidence>
<keyword evidence="7" id="KW-0653">Protein transport</keyword>
<organism evidence="8 9">
    <name type="scientific">Sulfitobacter alexandrii</name>
    <dbReference type="NCBI Taxonomy" id="1917485"/>
    <lineage>
        <taxon>Bacteria</taxon>
        <taxon>Pseudomonadati</taxon>
        <taxon>Pseudomonadota</taxon>
        <taxon>Alphaproteobacteria</taxon>
        <taxon>Rhodobacterales</taxon>
        <taxon>Roseobacteraceae</taxon>
        <taxon>Sulfitobacter</taxon>
    </lineage>
</organism>
<evidence type="ECO:0000256" key="1">
    <source>
        <dbReference type="ARBA" id="ARBA00004162"/>
    </source>
</evidence>
<sequence>MTSLIDVIFLLLLFFMLSSTFSKFAEVDLSAGGSGAAAAADTPPLFLQLGVADLRLNGDPVDLDALARSSLADAKEGTPLLVSLGDGVDSQRMTDLLVQLRALPALRVTVLGG</sequence>
<dbReference type="AlphaFoldDB" id="A0A1J0WJS5"/>
<dbReference type="STRING" id="1917485.BOO69_14895"/>
<comment type="subcellular location">
    <subcellularLocation>
        <location evidence="1">Cell membrane</location>
        <topology evidence="1">Single-pass membrane protein</topology>
    </subcellularLocation>
    <subcellularLocation>
        <location evidence="7">Cell membrane</location>
        <topology evidence="7">Single-pass type II membrane protein</topology>
    </subcellularLocation>
</comment>
<dbReference type="GO" id="GO:0015031">
    <property type="term" value="P:protein transport"/>
    <property type="evidence" value="ECO:0007669"/>
    <property type="project" value="UniProtKB-KW"/>
</dbReference>
<dbReference type="GO" id="GO:0022857">
    <property type="term" value="F:transmembrane transporter activity"/>
    <property type="evidence" value="ECO:0007669"/>
    <property type="project" value="InterPro"/>
</dbReference>
<dbReference type="RefSeq" id="WP_071972899.1">
    <property type="nucleotide sequence ID" value="NZ_CP018076.1"/>
</dbReference>
<dbReference type="EMBL" id="CP018076">
    <property type="protein sequence ID" value="APE44555.1"/>
    <property type="molecule type" value="Genomic_DNA"/>
</dbReference>
<protein>
    <submittedName>
        <fullName evidence="8">Biopolymer transporter ExbD</fullName>
    </submittedName>
</protein>
<proteinExistence type="inferred from homology"/>
<keyword evidence="5" id="KW-1133">Transmembrane helix</keyword>
<evidence type="ECO:0000256" key="6">
    <source>
        <dbReference type="ARBA" id="ARBA00023136"/>
    </source>
</evidence>
<dbReference type="InterPro" id="IPR003400">
    <property type="entry name" value="ExbD"/>
</dbReference>
<evidence type="ECO:0000256" key="7">
    <source>
        <dbReference type="RuleBase" id="RU003879"/>
    </source>
</evidence>
<gene>
    <name evidence="8" type="ORF">BOO69_14895</name>
</gene>
<dbReference type="GO" id="GO:0005886">
    <property type="term" value="C:plasma membrane"/>
    <property type="evidence" value="ECO:0007669"/>
    <property type="project" value="UniProtKB-SubCell"/>
</dbReference>
<keyword evidence="9" id="KW-1185">Reference proteome</keyword>